<comment type="caution">
    <text evidence="1">The sequence shown here is derived from an EMBL/GenBank/DDBJ whole genome shotgun (WGS) entry which is preliminary data.</text>
</comment>
<accession>A0ABR5JC60</accession>
<evidence type="ECO:0000313" key="2">
    <source>
        <dbReference type="Proteomes" id="UP000037020"/>
    </source>
</evidence>
<name>A0ABR5JC60_9ACTN</name>
<keyword evidence="2" id="KW-1185">Reference proteome</keyword>
<reference evidence="1 2" key="1">
    <citation type="submission" date="2015-07" db="EMBL/GenBank/DDBJ databases">
        <authorList>
            <person name="Ju K.-S."/>
            <person name="Doroghazi J.R."/>
            <person name="Metcalf W.W."/>
        </authorList>
    </citation>
    <scope>NUCLEOTIDE SEQUENCE [LARGE SCALE GENOMIC DNA]</scope>
    <source>
        <strain evidence="1 2">NRRL B-3589</strain>
    </source>
</reference>
<gene>
    <name evidence="1" type="ORF">ADK38_06010</name>
</gene>
<proteinExistence type="predicted"/>
<evidence type="ECO:0000313" key="1">
    <source>
        <dbReference type="EMBL" id="KOG90922.1"/>
    </source>
</evidence>
<dbReference type="Gene3D" id="1.10.10.60">
    <property type="entry name" value="Homeodomain-like"/>
    <property type="match status" value="1"/>
</dbReference>
<dbReference type="Proteomes" id="UP000037020">
    <property type="component" value="Unassembled WGS sequence"/>
</dbReference>
<sequence>MPNKTAPDSTRRSERSRRAILDAALELVAESGFAK</sequence>
<dbReference type="EMBL" id="LGUT01000489">
    <property type="protein sequence ID" value="KOG90922.1"/>
    <property type="molecule type" value="Genomic_DNA"/>
</dbReference>
<organism evidence="1 2">
    <name type="scientific">Streptomyces varsoviensis</name>
    <dbReference type="NCBI Taxonomy" id="67373"/>
    <lineage>
        <taxon>Bacteria</taxon>
        <taxon>Bacillati</taxon>
        <taxon>Actinomycetota</taxon>
        <taxon>Actinomycetes</taxon>
        <taxon>Kitasatosporales</taxon>
        <taxon>Streptomycetaceae</taxon>
        <taxon>Streptomyces</taxon>
    </lineage>
</organism>
<feature type="non-terminal residue" evidence="1">
    <location>
        <position position="35"/>
    </location>
</feature>
<protein>
    <submittedName>
        <fullName evidence="1">TetR family transcriptional regulator</fullName>
    </submittedName>
</protein>